<evidence type="ECO:0000313" key="4">
    <source>
        <dbReference type="Proteomes" id="UP001454036"/>
    </source>
</evidence>
<evidence type="ECO:0000256" key="1">
    <source>
        <dbReference type="SAM" id="Phobius"/>
    </source>
</evidence>
<dbReference type="InterPro" id="IPR025520">
    <property type="entry name" value="DUF4408"/>
</dbReference>
<reference evidence="3 4" key="1">
    <citation type="submission" date="2024-01" db="EMBL/GenBank/DDBJ databases">
        <title>The complete chloroplast genome sequence of Lithospermum erythrorhizon: insights into the phylogenetic relationship among Boraginaceae species and the maternal lineages of purple gromwells.</title>
        <authorList>
            <person name="Okada T."/>
            <person name="Watanabe K."/>
        </authorList>
    </citation>
    <scope>NUCLEOTIDE SEQUENCE [LARGE SCALE GENOMIC DNA]</scope>
</reference>
<dbReference type="PANTHER" id="PTHR35762">
    <property type="entry name" value="TRANSMEMBRANE PROTEIN"/>
    <property type="match status" value="1"/>
</dbReference>
<keyword evidence="1" id="KW-0812">Transmembrane</keyword>
<protein>
    <recommendedName>
        <fullName evidence="2">DUF4408 domain-containing protein</fullName>
    </recommendedName>
</protein>
<dbReference type="AlphaFoldDB" id="A0AAV3R9Q0"/>
<dbReference type="EMBL" id="BAABME010008197">
    <property type="protein sequence ID" value="GAA0172590.1"/>
    <property type="molecule type" value="Genomic_DNA"/>
</dbReference>
<keyword evidence="1" id="KW-0472">Membrane</keyword>
<keyword evidence="1" id="KW-1133">Transmembrane helix</keyword>
<evidence type="ECO:0000313" key="3">
    <source>
        <dbReference type="EMBL" id="GAA0172590.1"/>
    </source>
</evidence>
<accession>A0AAV3R9Q0</accession>
<dbReference type="Pfam" id="PF14364">
    <property type="entry name" value="DUF4408"/>
    <property type="match status" value="1"/>
</dbReference>
<sequence length="176" mass="20887">MFLKKSFFLTERIIFQLFLFVSCLLLSSPYWFPIQKLTNSFYSLQKTCVLFLDPKWLFIVSNFIIIILIGTMNVTRGGEDDMQRIELLEKAFHLNEDTEYYSHNMNQYSYGRKREQEEGKGTEQNILLPTEELNKRAENLIARMNSRRWLEARLVDCNLQGCNFISHHQKEKNKGS</sequence>
<feature type="transmembrane region" description="Helical" evidence="1">
    <location>
        <begin position="12"/>
        <end position="32"/>
    </location>
</feature>
<gene>
    <name evidence="3" type="ORF">LIER_26388</name>
</gene>
<feature type="domain" description="DUF4408" evidence="2">
    <location>
        <begin position="51"/>
        <end position="71"/>
    </location>
</feature>
<feature type="transmembrane region" description="Helical" evidence="1">
    <location>
        <begin position="56"/>
        <end position="75"/>
    </location>
</feature>
<evidence type="ECO:0000259" key="2">
    <source>
        <dbReference type="Pfam" id="PF14364"/>
    </source>
</evidence>
<name>A0AAV3R9Q0_LITER</name>
<proteinExistence type="predicted"/>
<keyword evidence="4" id="KW-1185">Reference proteome</keyword>
<dbReference type="PROSITE" id="PS51257">
    <property type="entry name" value="PROKAR_LIPOPROTEIN"/>
    <property type="match status" value="1"/>
</dbReference>
<organism evidence="3 4">
    <name type="scientific">Lithospermum erythrorhizon</name>
    <name type="common">Purple gromwell</name>
    <name type="synonym">Lithospermum officinale var. erythrorhizon</name>
    <dbReference type="NCBI Taxonomy" id="34254"/>
    <lineage>
        <taxon>Eukaryota</taxon>
        <taxon>Viridiplantae</taxon>
        <taxon>Streptophyta</taxon>
        <taxon>Embryophyta</taxon>
        <taxon>Tracheophyta</taxon>
        <taxon>Spermatophyta</taxon>
        <taxon>Magnoliopsida</taxon>
        <taxon>eudicotyledons</taxon>
        <taxon>Gunneridae</taxon>
        <taxon>Pentapetalae</taxon>
        <taxon>asterids</taxon>
        <taxon>lamiids</taxon>
        <taxon>Boraginales</taxon>
        <taxon>Boraginaceae</taxon>
        <taxon>Boraginoideae</taxon>
        <taxon>Lithospermeae</taxon>
        <taxon>Lithospermum</taxon>
    </lineage>
</organism>
<dbReference type="PANTHER" id="PTHR35762:SF2">
    <property type="entry name" value="TRANSMEMBRANE PROTEIN"/>
    <property type="match status" value="1"/>
</dbReference>
<dbReference type="Proteomes" id="UP001454036">
    <property type="component" value="Unassembled WGS sequence"/>
</dbReference>
<comment type="caution">
    <text evidence="3">The sequence shown here is derived from an EMBL/GenBank/DDBJ whole genome shotgun (WGS) entry which is preliminary data.</text>
</comment>